<dbReference type="InterPro" id="IPR036116">
    <property type="entry name" value="FN3_sf"/>
</dbReference>
<dbReference type="Proteomes" id="UP000299102">
    <property type="component" value="Unassembled WGS sequence"/>
</dbReference>
<organism evidence="1 2">
    <name type="scientific">Eumeta variegata</name>
    <name type="common">Bagworm moth</name>
    <name type="synonym">Eumeta japonica</name>
    <dbReference type="NCBI Taxonomy" id="151549"/>
    <lineage>
        <taxon>Eukaryota</taxon>
        <taxon>Metazoa</taxon>
        <taxon>Ecdysozoa</taxon>
        <taxon>Arthropoda</taxon>
        <taxon>Hexapoda</taxon>
        <taxon>Insecta</taxon>
        <taxon>Pterygota</taxon>
        <taxon>Neoptera</taxon>
        <taxon>Endopterygota</taxon>
        <taxon>Lepidoptera</taxon>
        <taxon>Glossata</taxon>
        <taxon>Ditrysia</taxon>
        <taxon>Tineoidea</taxon>
        <taxon>Psychidae</taxon>
        <taxon>Oiketicinae</taxon>
        <taxon>Eumeta</taxon>
    </lineage>
</organism>
<keyword evidence="2" id="KW-1185">Reference proteome</keyword>
<sequence>MSFGNADLNVSLRVFGASPHKNSTVLFPLRYAVSVAAFNNAGAGPFSMPLFQDTREGARMDIECISLSFTLIDLGIELHLVPAFDSGPGTVPNSNTGHVIGFKERFHSQTRTPEEGPNSVECGAVTSSALRVSWQPIPPHKQAGR</sequence>
<dbReference type="EMBL" id="BGZK01000479">
    <property type="protein sequence ID" value="GBP46204.1"/>
    <property type="molecule type" value="Genomic_DNA"/>
</dbReference>
<accession>A0A4C1W7Q3</accession>
<dbReference type="AlphaFoldDB" id="A0A4C1W7Q3"/>
<evidence type="ECO:0000313" key="2">
    <source>
        <dbReference type="Proteomes" id="UP000299102"/>
    </source>
</evidence>
<comment type="caution">
    <text evidence="1">The sequence shown here is derived from an EMBL/GenBank/DDBJ whole genome shotgun (WGS) entry which is preliminary data.</text>
</comment>
<reference evidence="1 2" key="1">
    <citation type="journal article" date="2019" name="Commun. Biol.">
        <title>The bagworm genome reveals a unique fibroin gene that provides high tensile strength.</title>
        <authorList>
            <person name="Kono N."/>
            <person name="Nakamura H."/>
            <person name="Ohtoshi R."/>
            <person name="Tomita M."/>
            <person name="Numata K."/>
            <person name="Arakawa K."/>
        </authorList>
    </citation>
    <scope>NUCLEOTIDE SEQUENCE [LARGE SCALE GENOMIC DNA]</scope>
</reference>
<proteinExistence type="predicted"/>
<gene>
    <name evidence="1" type="ORF">EVAR_82202_1</name>
</gene>
<protein>
    <submittedName>
        <fullName evidence="1">Uncharacterized protein</fullName>
    </submittedName>
</protein>
<dbReference type="SUPFAM" id="SSF49265">
    <property type="entry name" value="Fibronectin type III"/>
    <property type="match status" value="1"/>
</dbReference>
<dbReference type="OrthoDB" id="6159398at2759"/>
<name>A0A4C1W7Q3_EUMVA</name>
<evidence type="ECO:0000313" key="1">
    <source>
        <dbReference type="EMBL" id="GBP46204.1"/>
    </source>
</evidence>